<dbReference type="GO" id="GO:0009847">
    <property type="term" value="P:spore germination"/>
    <property type="evidence" value="ECO:0007669"/>
    <property type="project" value="InterPro"/>
</dbReference>
<feature type="domain" description="Spore germination protein N-terminal" evidence="9">
    <location>
        <begin position="21"/>
        <end position="192"/>
    </location>
</feature>
<evidence type="ECO:0000256" key="7">
    <source>
        <dbReference type="ARBA" id="ARBA00023288"/>
    </source>
</evidence>
<keyword evidence="3" id="KW-0309">Germination</keyword>
<proteinExistence type="inferred from homology"/>
<dbReference type="InterPro" id="IPR008844">
    <property type="entry name" value="Spore_GerAC-like"/>
</dbReference>
<evidence type="ECO:0000313" key="11">
    <source>
        <dbReference type="Proteomes" id="UP000184241"/>
    </source>
</evidence>
<name>A0A1M5YPH5_9CLOT</name>
<keyword evidence="7" id="KW-0449">Lipoprotein</keyword>
<comment type="similarity">
    <text evidence="2">Belongs to the GerABKC lipoprotein family.</text>
</comment>
<evidence type="ECO:0000256" key="1">
    <source>
        <dbReference type="ARBA" id="ARBA00004635"/>
    </source>
</evidence>
<evidence type="ECO:0000313" key="10">
    <source>
        <dbReference type="EMBL" id="SHI13779.1"/>
    </source>
</evidence>
<protein>
    <submittedName>
        <fullName evidence="10">Germination protein, Ger(X)C family</fullName>
    </submittedName>
</protein>
<keyword evidence="5" id="KW-0472">Membrane</keyword>
<evidence type="ECO:0000256" key="6">
    <source>
        <dbReference type="ARBA" id="ARBA00023139"/>
    </source>
</evidence>
<sequence length="370" mass="42395">MKKLICIFMVIATTLNVGCFNYRDMNKLLFSLAAILDVDTSGDIILYGEFFKTHRYGEEKMGREDRVIIKGRGETLLDAFYDINTLTGSPVAYDVNRVLIYTERAARAGMDVLVDSSLRNQRPTLREFMFIYCGNPEDLVNIQIRDENFIGLFLDNSMIYQGKLLNIARLRLDEYSNNRLMGSRINIMPIIKTSEESKRDRLEFSGAAIISDDKMIGKIEKDEVEAYKILMNDIKLGDITTINPMNEGKVISLDILKGSTKKSLKYNGDRIKCDFKINVKSSLEEAQKSITLTDDNIRKQVKESAEKTVKDRCENLLRKCKEESIDILNIQRELEVEYHGLNIENIMDKVDFNLDINIDIEGSQVINDSK</sequence>
<dbReference type="InterPro" id="IPR057336">
    <property type="entry name" value="GerAC_N"/>
</dbReference>
<comment type="subcellular location">
    <subcellularLocation>
        <location evidence="1">Membrane</location>
        <topology evidence="1">Lipid-anchor</topology>
    </subcellularLocation>
</comment>
<dbReference type="AlphaFoldDB" id="A0A1M5YPH5"/>
<evidence type="ECO:0000259" key="9">
    <source>
        <dbReference type="Pfam" id="PF25198"/>
    </source>
</evidence>
<dbReference type="PANTHER" id="PTHR35789:SF1">
    <property type="entry name" value="SPORE GERMINATION PROTEIN B3"/>
    <property type="match status" value="1"/>
</dbReference>
<reference evidence="10 11" key="1">
    <citation type="submission" date="2016-11" db="EMBL/GenBank/DDBJ databases">
        <authorList>
            <person name="Jaros S."/>
            <person name="Januszkiewicz K."/>
            <person name="Wedrychowicz H."/>
        </authorList>
    </citation>
    <scope>NUCLEOTIDE SEQUENCE [LARGE SCALE GENOMIC DNA]</scope>
    <source>
        <strain evidence="10 11">DSM 6191</strain>
    </source>
</reference>
<dbReference type="EMBL" id="FQXU01000006">
    <property type="protein sequence ID" value="SHI13779.1"/>
    <property type="molecule type" value="Genomic_DNA"/>
</dbReference>
<evidence type="ECO:0000259" key="8">
    <source>
        <dbReference type="Pfam" id="PF05504"/>
    </source>
</evidence>
<dbReference type="GO" id="GO:0016020">
    <property type="term" value="C:membrane"/>
    <property type="evidence" value="ECO:0007669"/>
    <property type="project" value="UniProtKB-SubCell"/>
</dbReference>
<feature type="domain" description="Spore germination GerAC-like C-terminal" evidence="8">
    <location>
        <begin position="205"/>
        <end position="361"/>
    </location>
</feature>
<evidence type="ECO:0000256" key="5">
    <source>
        <dbReference type="ARBA" id="ARBA00023136"/>
    </source>
</evidence>
<dbReference type="NCBIfam" id="TIGR02887">
    <property type="entry name" value="spore_ger_x_C"/>
    <property type="match status" value="1"/>
</dbReference>
<keyword evidence="4" id="KW-0732">Signal</keyword>
<dbReference type="RefSeq" id="WP_073019400.1">
    <property type="nucleotide sequence ID" value="NZ_FQXU01000006.1"/>
</dbReference>
<dbReference type="InterPro" id="IPR038501">
    <property type="entry name" value="Spore_GerAC_C_sf"/>
</dbReference>
<accession>A0A1M5YPH5</accession>
<dbReference type="InterPro" id="IPR046953">
    <property type="entry name" value="Spore_GerAC-like_C"/>
</dbReference>
<keyword evidence="6" id="KW-0564">Palmitate</keyword>
<evidence type="ECO:0000256" key="4">
    <source>
        <dbReference type="ARBA" id="ARBA00022729"/>
    </source>
</evidence>
<evidence type="ECO:0000256" key="2">
    <source>
        <dbReference type="ARBA" id="ARBA00007886"/>
    </source>
</evidence>
<dbReference type="Pfam" id="PF05504">
    <property type="entry name" value="Spore_GerAC"/>
    <property type="match status" value="1"/>
</dbReference>
<dbReference type="PANTHER" id="PTHR35789">
    <property type="entry name" value="SPORE GERMINATION PROTEIN B3"/>
    <property type="match status" value="1"/>
</dbReference>
<dbReference type="Gene3D" id="3.30.300.210">
    <property type="entry name" value="Nutrient germinant receptor protein C, domain 3"/>
    <property type="match status" value="1"/>
</dbReference>
<organism evidence="10 11">
    <name type="scientific">Clostridium intestinale DSM 6191</name>
    <dbReference type="NCBI Taxonomy" id="1121320"/>
    <lineage>
        <taxon>Bacteria</taxon>
        <taxon>Bacillati</taxon>
        <taxon>Bacillota</taxon>
        <taxon>Clostridia</taxon>
        <taxon>Eubacteriales</taxon>
        <taxon>Clostridiaceae</taxon>
        <taxon>Clostridium</taxon>
    </lineage>
</organism>
<dbReference type="Proteomes" id="UP000184241">
    <property type="component" value="Unassembled WGS sequence"/>
</dbReference>
<dbReference type="Pfam" id="PF25198">
    <property type="entry name" value="Spore_GerAC_N"/>
    <property type="match status" value="1"/>
</dbReference>
<evidence type="ECO:0000256" key="3">
    <source>
        <dbReference type="ARBA" id="ARBA00022544"/>
    </source>
</evidence>
<gene>
    <name evidence="10" type="ORF">SAMN02745941_02197</name>
</gene>